<sequence length="308" mass="34052">PMELKLWNFNSGTELAVLPVTVPRKVTGIVCTNNHIFVSVRNSKIIFDLDMKRDNNRVLEHDYLSDISSMDVHENTLVTASSNVYVIVWDMDTGETLYCLPETTLLTSADGYIYAWSVKCKGGLLAKFRAVNDDGAVITTMSTDVNERTLLTGDSAGKIYLWDIQGFGLKEQTDKGPFQDINGWRVSMCQPPLLGSWQSSQTEILNVLCEKNVITAGLDHNVQLWTNTGCLIGLFGRDQWDATQLCPKKNADQEQSEQPHTAETIDTQMPLPESPSPSPDQTRAIILETLLTTGCTNALKSSPHVAIG</sequence>
<dbReference type="SUPFAM" id="SSF50978">
    <property type="entry name" value="WD40 repeat-like"/>
    <property type="match status" value="1"/>
</dbReference>
<proteinExistence type="predicted"/>
<evidence type="ECO:0000256" key="1">
    <source>
        <dbReference type="ARBA" id="ARBA00022737"/>
    </source>
</evidence>
<accession>A0A8D2ZPV2</accession>
<feature type="region of interest" description="Disordered" evidence="2">
    <location>
        <begin position="248"/>
        <end position="281"/>
    </location>
</feature>
<evidence type="ECO:0000256" key="2">
    <source>
        <dbReference type="SAM" id="MobiDB-lite"/>
    </source>
</evidence>
<name>A0A8D2ZPV2_SCOMX</name>
<protein>
    <submittedName>
        <fullName evidence="3">Uncharacterized protein</fullName>
    </submittedName>
</protein>
<reference evidence="3" key="2">
    <citation type="submission" date="2025-08" db="UniProtKB">
        <authorList>
            <consortium name="Ensembl"/>
        </authorList>
    </citation>
    <scope>IDENTIFICATION</scope>
</reference>
<dbReference type="GeneTree" id="ENSGT00940000163617"/>
<dbReference type="InterPro" id="IPR015943">
    <property type="entry name" value="WD40/YVTN_repeat-like_dom_sf"/>
</dbReference>
<gene>
    <name evidence="3" type="primary">LOC118283144</name>
</gene>
<evidence type="ECO:0000313" key="3">
    <source>
        <dbReference type="Ensembl" id="ENSSMAP00000005681.2"/>
    </source>
</evidence>
<dbReference type="Proteomes" id="UP000694558">
    <property type="component" value="Chromosome 14"/>
</dbReference>
<dbReference type="InterPro" id="IPR036322">
    <property type="entry name" value="WD40_repeat_dom_sf"/>
</dbReference>
<dbReference type="Gene3D" id="2.130.10.10">
    <property type="entry name" value="YVTN repeat-like/Quinoprotein amine dehydrogenase"/>
    <property type="match status" value="1"/>
</dbReference>
<evidence type="ECO:0000313" key="4">
    <source>
        <dbReference type="Proteomes" id="UP000694558"/>
    </source>
</evidence>
<dbReference type="PANTHER" id="PTHR44324">
    <property type="entry name" value="WD40 REPEAT DOMAIN 95"/>
    <property type="match status" value="1"/>
</dbReference>
<keyword evidence="1" id="KW-0677">Repeat</keyword>
<organism evidence="3 4">
    <name type="scientific">Scophthalmus maximus</name>
    <name type="common">Turbot</name>
    <name type="synonym">Psetta maxima</name>
    <dbReference type="NCBI Taxonomy" id="52904"/>
    <lineage>
        <taxon>Eukaryota</taxon>
        <taxon>Metazoa</taxon>
        <taxon>Chordata</taxon>
        <taxon>Craniata</taxon>
        <taxon>Vertebrata</taxon>
        <taxon>Euteleostomi</taxon>
        <taxon>Actinopterygii</taxon>
        <taxon>Neopterygii</taxon>
        <taxon>Teleostei</taxon>
        <taxon>Neoteleostei</taxon>
        <taxon>Acanthomorphata</taxon>
        <taxon>Carangaria</taxon>
        <taxon>Pleuronectiformes</taxon>
        <taxon>Pleuronectoidei</taxon>
        <taxon>Scophthalmidae</taxon>
        <taxon>Scophthalmus</taxon>
    </lineage>
</organism>
<reference evidence="3" key="1">
    <citation type="submission" date="2023-05" db="EMBL/GenBank/DDBJ databases">
        <title>High-quality long-read genome of Scophthalmus maximus.</title>
        <authorList>
            <person name="Lien S."/>
            <person name="Martinez P."/>
        </authorList>
    </citation>
    <scope>NUCLEOTIDE SEQUENCE [LARGE SCALE GENOMIC DNA]</scope>
</reference>
<feature type="compositionally biased region" description="Polar residues" evidence="2">
    <location>
        <begin position="256"/>
        <end position="267"/>
    </location>
</feature>
<dbReference type="InterPro" id="IPR051242">
    <property type="entry name" value="WD-EF-hand_domain"/>
</dbReference>
<dbReference type="PANTHER" id="PTHR44324:SF6">
    <property type="entry name" value="EF-HAND CALCIUM BINDING DOMAIN 8"/>
    <property type="match status" value="1"/>
</dbReference>
<dbReference type="Ensembl" id="ENSSMAT00000005758.2">
    <property type="protein sequence ID" value="ENSSMAP00000005681.2"/>
    <property type="gene ID" value="ENSSMAG00000003504.2"/>
</dbReference>
<dbReference type="AlphaFoldDB" id="A0A8D2ZPV2"/>